<dbReference type="Proteomes" id="UP001060170">
    <property type="component" value="Chromosome 7"/>
</dbReference>
<evidence type="ECO:0000313" key="2">
    <source>
        <dbReference type="Proteomes" id="UP001060170"/>
    </source>
</evidence>
<accession>A0ACC0EEQ5</accession>
<sequence>MQPSALLAERLTKAPPARNGTTPWHSPQTRHTTRTRPLPAVQPQADTGQDVVEIHRAHRRPASLPAQGCRFQQHLPQTGLRWLLTRVVEPHLIKDLQSTDPMLRLHASIND</sequence>
<reference evidence="1 2" key="3">
    <citation type="journal article" date="2022" name="Microbiol. Spectr.">
        <title>Folding features and dynamics of 3D genome architecture in plant fungal pathogens.</title>
        <authorList>
            <person name="Xia C."/>
        </authorList>
    </citation>
    <scope>NUCLEOTIDE SEQUENCE [LARGE SCALE GENOMIC DNA]</scope>
    <source>
        <strain evidence="1 2">93-210</strain>
    </source>
</reference>
<gene>
    <name evidence="1" type="ORF">MJO28_007737</name>
</gene>
<reference evidence="2" key="1">
    <citation type="journal article" date="2018" name="BMC Genomics">
        <title>Genomic insights into host adaptation between the wheat stripe rust pathogen (Puccinia striiformis f. sp. tritici) and the barley stripe rust pathogen (Puccinia striiformis f. sp. hordei).</title>
        <authorList>
            <person name="Xia C."/>
            <person name="Wang M."/>
            <person name="Yin C."/>
            <person name="Cornejo O.E."/>
            <person name="Hulbert S.H."/>
            <person name="Chen X."/>
        </authorList>
    </citation>
    <scope>NUCLEOTIDE SEQUENCE [LARGE SCALE GENOMIC DNA]</scope>
    <source>
        <strain evidence="2">93-210</strain>
    </source>
</reference>
<evidence type="ECO:0000313" key="1">
    <source>
        <dbReference type="EMBL" id="KAI7952053.1"/>
    </source>
</evidence>
<dbReference type="EMBL" id="CM045871">
    <property type="protein sequence ID" value="KAI7952053.1"/>
    <property type="molecule type" value="Genomic_DNA"/>
</dbReference>
<comment type="caution">
    <text evidence="1">The sequence shown here is derived from an EMBL/GenBank/DDBJ whole genome shotgun (WGS) entry which is preliminary data.</text>
</comment>
<reference evidence="2" key="2">
    <citation type="journal article" date="2018" name="Mol. Plant Microbe Interact.">
        <title>Genome sequence resources for the wheat stripe rust pathogen (Puccinia striiformis f. sp. tritici) and the barley stripe rust pathogen (Puccinia striiformis f. sp. hordei).</title>
        <authorList>
            <person name="Xia C."/>
            <person name="Wang M."/>
            <person name="Yin C."/>
            <person name="Cornejo O.E."/>
            <person name="Hulbert S.H."/>
            <person name="Chen X."/>
        </authorList>
    </citation>
    <scope>NUCLEOTIDE SEQUENCE [LARGE SCALE GENOMIC DNA]</scope>
    <source>
        <strain evidence="2">93-210</strain>
    </source>
</reference>
<organism evidence="1 2">
    <name type="scientific">Puccinia striiformis f. sp. tritici</name>
    <dbReference type="NCBI Taxonomy" id="168172"/>
    <lineage>
        <taxon>Eukaryota</taxon>
        <taxon>Fungi</taxon>
        <taxon>Dikarya</taxon>
        <taxon>Basidiomycota</taxon>
        <taxon>Pucciniomycotina</taxon>
        <taxon>Pucciniomycetes</taxon>
        <taxon>Pucciniales</taxon>
        <taxon>Pucciniaceae</taxon>
        <taxon>Puccinia</taxon>
    </lineage>
</organism>
<protein>
    <submittedName>
        <fullName evidence="1">Uncharacterized protein</fullName>
    </submittedName>
</protein>
<name>A0ACC0EEQ5_9BASI</name>
<proteinExistence type="predicted"/>
<keyword evidence="2" id="KW-1185">Reference proteome</keyword>